<comment type="caution">
    <text evidence="19">The sequence shown here is derived from an EMBL/GenBank/DDBJ whole genome shotgun (WGS) entry which is preliminary data.</text>
</comment>
<evidence type="ECO:0000256" key="15">
    <source>
        <dbReference type="PROSITE-ProRule" id="PRU01026"/>
    </source>
</evidence>
<comment type="caution">
    <text evidence="15">Lacks conserved residue(s) required for the propagation of feature annotation.</text>
</comment>
<evidence type="ECO:0000256" key="4">
    <source>
        <dbReference type="ARBA" id="ARBA00015387"/>
    </source>
</evidence>
<evidence type="ECO:0000256" key="11">
    <source>
        <dbReference type="ARBA" id="ARBA00030500"/>
    </source>
</evidence>
<keyword evidence="8 15" id="KW-0949">S-adenosyl-L-methionine</keyword>
<comment type="similarity">
    <text evidence="15">Belongs to the class I-like SAM-binding methyltransferase superfamily. rRNA adenine N(6)-methyltransferase family.</text>
</comment>
<feature type="region of interest" description="Disordered" evidence="16">
    <location>
        <begin position="1"/>
        <end position="59"/>
    </location>
</feature>
<evidence type="ECO:0000256" key="5">
    <source>
        <dbReference type="ARBA" id="ARBA00022552"/>
    </source>
</evidence>
<keyword evidence="17" id="KW-0812">Transmembrane</keyword>
<evidence type="ECO:0000256" key="9">
    <source>
        <dbReference type="ARBA" id="ARBA00022884"/>
    </source>
</evidence>
<dbReference type="Gene3D" id="3.40.50.150">
    <property type="entry name" value="Vaccinia Virus protein VP39"/>
    <property type="match status" value="1"/>
</dbReference>
<dbReference type="InterPro" id="IPR001737">
    <property type="entry name" value="KsgA/Erm"/>
</dbReference>
<evidence type="ECO:0000256" key="16">
    <source>
        <dbReference type="SAM" id="MobiDB-lite"/>
    </source>
</evidence>
<dbReference type="Pfam" id="PF12505">
    <property type="entry name" value="DUF3712"/>
    <property type="match status" value="5"/>
</dbReference>
<keyword evidence="5" id="KW-0698">rRNA processing</keyword>
<dbReference type="GO" id="GO:0003723">
    <property type="term" value="F:RNA binding"/>
    <property type="evidence" value="ECO:0007669"/>
    <property type="project" value="UniProtKB-UniRule"/>
</dbReference>
<feature type="binding site" evidence="15">
    <location>
        <position position="1910"/>
    </location>
    <ligand>
        <name>S-adenosyl-L-methionine</name>
        <dbReference type="ChEBI" id="CHEBI:59789"/>
    </ligand>
</feature>
<dbReference type="Proteomes" id="UP000266673">
    <property type="component" value="Unassembled WGS sequence"/>
</dbReference>
<feature type="compositionally biased region" description="Pro residues" evidence="16">
    <location>
        <begin position="1516"/>
        <end position="1531"/>
    </location>
</feature>
<evidence type="ECO:0000256" key="2">
    <source>
        <dbReference type="ARBA" id="ARBA00012302"/>
    </source>
</evidence>
<keyword evidence="20" id="KW-1185">Reference proteome</keyword>
<dbReference type="GO" id="GO:0000329">
    <property type="term" value="C:fungal-type vacuole membrane"/>
    <property type="evidence" value="ECO:0007669"/>
    <property type="project" value="InterPro"/>
</dbReference>
<dbReference type="STRING" id="44941.A0A397WA37"/>
<evidence type="ECO:0000256" key="1">
    <source>
        <dbReference type="ARBA" id="ARBA00002977"/>
    </source>
</evidence>
<feature type="binding site" evidence="15">
    <location>
        <position position="1936"/>
    </location>
    <ligand>
        <name>S-adenosyl-L-methionine</name>
        <dbReference type="ChEBI" id="CHEBI:59789"/>
    </ligand>
</feature>
<protein>
    <recommendedName>
        <fullName evidence="4">Dimethyladenosine transferase</fullName>
        <ecNumber evidence="2">2.1.1.183</ecNumber>
    </recommendedName>
    <alternativeName>
        <fullName evidence="12">18S rRNA (adenine(1779)-N(6)/adenine(1780)-N(6))-dimethyltransferase</fullName>
    </alternativeName>
    <alternativeName>
        <fullName evidence="11">18S rRNA dimethylase</fullName>
    </alternativeName>
    <alternativeName>
        <fullName evidence="3">Mitochondrial transcription factor 1</fullName>
    </alternativeName>
    <alternativeName>
        <fullName evidence="13">S-adenosylmethionine-6-N', N'-adenosyl(rRNA) dimethyltransferase</fullName>
    </alternativeName>
</protein>
<accession>A0A397WA37</accession>
<evidence type="ECO:0000256" key="12">
    <source>
        <dbReference type="ARBA" id="ARBA00032445"/>
    </source>
</evidence>
<dbReference type="PROSITE" id="PS51689">
    <property type="entry name" value="SAM_RNA_A_N6_MT"/>
    <property type="match status" value="1"/>
</dbReference>
<feature type="compositionally biased region" description="Polar residues" evidence="16">
    <location>
        <begin position="18"/>
        <end position="50"/>
    </location>
</feature>
<evidence type="ECO:0000259" key="18">
    <source>
        <dbReference type="SMART" id="SM00650"/>
    </source>
</evidence>
<keyword evidence="9 15" id="KW-0694">RNA-binding</keyword>
<evidence type="ECO:0000256" key="3">
    <source>
        <dbReference type="ARBA" id="ARBA00013836"/>
    </source>
</evidence>
<dbReference type="SUPFAM" id="SSF53335">
    <property type="entry name" value="S-adenosyl-L-methionine-dependent methyltransferases"/>
    <property type="match status" value="1"/>
</dbReference>
<feature type="region of interest" description="Disordered" evidence="16">
    <location>
        <begin position="1502"/>
        <end position="1532"/>
    </location>
</feature>
<dbReference type="SMART" id="SM00650">
    <property type="entry name" value="rADc"/>
    <property type="match status" value="1"/>
</dbReference>
<keyword evidence="6 15" id="KW-0489">Methyltransferase</keyword>
<evidence type="ECO:0000313" key="20">
    <source>
        <dbReference type="Proteomes" id="UP000266673"/>
    </source>
</evidence>
<keyword evidence="17" id="KW-1133">Transmembrane helix</keyword>
<dbReference type="InterPro" id="IPR023165">
    <property type="entry name" value="rRNA_Ade_diMease-like_C"/>
</dbReference>
<comment type="function">
    <text evidence="1">Specifically dimethylates two adjacent adenosines in the loop of a conserved hairpin near the 3'-end of 18S rRNA in the 40S particle.</text>
</comment>
<reference evidence="19 20" key="1">
    <citation type="submission" date="2018-06" db="EMBL/GenBank/DDBJ databases">
        <title>Comparative genomics reveals the genomic features of Rhizophagus irregularis, R. cerebriforme, R. diaphanum and Gigaspora rosea, and their symbiotic lifestyle signature.</title>
        <authorList>
            <person name="Morin E."/>
            <person name="San Clemente H."/>
            <person name="Chen E.C.H."/>
            <person name="De La Providencia I."/>
            <person name="Hainaut M."/>
            <person name="Kuo A."/>
            <person name="Kohler A."/>
            <person name="Murat C."/>
            <person name="Tang N."/>
            <person name="Roy S."/>
            <person name="Loubradou J."/>
            <person name="Henrissat B."/>
            <person name="Grigoriev I.V."/>
            <person name="Corradi N."/>
            <person name="Roux C."/>
            <person name="Martin F.M."/>
        </authorList>
    </citation>
    <scope>NUCLEOTIDE SEQUENCE [LARGE SCALE GENOMIC DNA]</scope>
    <source>
        <strain evidence="19 20">DAOM 194757</strain>
    </source>
</reference>
<feature type="binding site" evidence="15">
    <location>
        <position position="2002"/>
    </location>
    <ligand>
        <name>S-adenosyl-L-methionine</name>
        <dbReference type="ChEBI" id="CHEBI:59789"/>
    </ligand>
</feature>
<dbReference type="NCBIfam" id="TIGR00755">
    <property type="entry name" value="ksgA"/>
    <property type="match status" value="1"/>
</dbReference>
<evidence type="ECO:0000256" key="17">
    <source>
        <dbReference type="SAM" id="Phobius"/>
    </source>
</evidence>
<comment type="catalytic activity">
    <reaction evidence="14">
        <text>adenosine(1779)/adenosine(1780) in 18S rRNA + 4 S-adenosyl-L-methionine = N(6)-dimethyladenosine(1779)/N(6)-dimethyladenosine(1780) in 18S rRNA + 4 S-adenosyl-L-homocysteine + 4 H(+)</text>
        <dbReference type="Rhea" id="RHEA:42780"/>
        <dbReference type="Rhea" id="RHEA-COMP:10234"/>
        <dbReference type="Rhea" id="RHEA-COMP:10236"/>
        <dbReference type="ChEBI" id="CHEBI:15378"/>
        <dbReference type="ChEBI" id="CHEBI:57856"/>
        <dbReference type="ChEBI" id="CHEBI:59789"/>
        <dbReference type="ChEBI" id="CHEBI:74411"/>
        <dbReference type="ChEBI" id="CHEBI:74493"/>
        <dbReference type="EC" id="2.1.1.183"/>
    </reaction>
</comment>
<dbReference type="InterPro" id="IPR020596">
    <property type="entry name" value="rRNA_Ade_Mease_Trfase_CS"/>
</dbReference>
<gene>
    <name evidence="19" type="ORF">C2G38_2136278</name>
</gene>
<evidence type="ECO:0000256" key="7">
    <source>
        <dbReference type="ARBA" id="ARBA00022679"/>
    </source>
</evidence>
<evidence type="ECO:0000256" key="6">
    <source>
        <dbReference type="ARBA" id="ARBA00022603"/>
    </source>
</evidence>
<dbReference type="InterPro" id="IPR046368">
    <property type="entry name" value="Tag1"/>
</dbReference>
<dbReference type="GO" id="GO:0052909">
    <property type="term" value="F:18S rRNA (adenine(1779)-N(6)/adenine(1780)-N(6))-dimethyltransferase activity"/>
    <property type="evidence" value="ECO:0007669"/>
    <property type="project" value="UniProtKB-EC"/>
</dbReference>
<comment type="function">
    <text evidence="10">Mitochondrial transcription factor that confers selective promoter recognition on the core subunit of the yeast mitochondrial RNA polymerase. Interacts with DNA in a non-specific manner.</text>
</comment>
<evidence type="ECO:0000256" key="10">
    <source>
        <dbReference type="ARBA" id="ARBA00024915"/>
    </source>
</evidence>
<sequence length="2180" mass="235151">MTDEEPLTPIQGEHPRNSLAQSSAMRDSVITYSTDVPDSSTSMAESRTNTFSSKPKSESSEPFYRRKRFWAIYIAVNLILLAIFIPLFIFAIFPAIAQSAINGSTLNVNHLSLTNIREDSVTISSEGKVINAGPFSSTIFFDDPISMIYKDQEMAKVNFDTITTSGGNAEIILSPRDLRITNKDVFGNFSLNAFIQDSIKMKFQGPARVKAIGITKSGLTLDKEVTLIGANNFPNVSVKTLEITQDPQGIALTHVVELNNTSIFDVDMGRYGVIVSYNGSDIANMTIEHFNLQPGVQNISMTGYVIRPNSLQDSTSLGAVMTAYLTNNPVVTQAKGSFVYPNNDNISVSWLTNVITQLTLNAVVGNSSNNATQVIKSIDLGQPNVNFVGQSAYAPLFSTQNTIASYQLPFSINTSILQVSQNITLFTQDGQAFAYHNTSIINVTEDNGAAILMNIPPAPLNSISDTLYAQFFANLTQADQAVVNIEGSANILAQVFLGGIPMSIPMSGIPFKVSPTLVGFSNFTKVAPIINNVTVLGGTPDYLILGINASLYDSSNTSITVGNTSFQITYDNVQIGLAGGNLSLVPGFSNVSLQSTMDPKNSVQANQLLTNYLNNVNSTVTVSGYNGSTDIDSLKLAFQSLSMSTTLTPLTSKMVTGSSIHVLDSTPKDGLAQGFVNMTNPFAAGFSIKSIQATITVDDLPLATVSQSDLNISAPGFQSITANLPITLNLEPKVLFTLLRQQAKSKNLPTDVIDVFINIGEIDVPGVPEIDVTKIDPDIFKNFDIIQYTKSAIGDINTTMSILADVLIGEYEFTFPMNQSGVISHTDDSIVILIQYLSKPIVSKVVNATNVEFSSVQIQKPSETGFTTIINGKISGGVPISAQFSTPNGVTVSSDRAPLGTVNLPTINIVDGVAELKDVTSQFTISDKGALSEFTQEDLHVDKISWTMTSSNITVKAFGIEIPDIAFDKKVQLNGAGGFKNAVKIDSFQLPGDDPNGGISTVISSTLTNKGTIGIELGTLFLDVIANNTKIGEVFAKDFVLEPNGDVKLNLNGRLIPQQSDEGLQIIQGIFNAFLAGEAIPLSTKGTGISPSIDWLVAAVQSLTIDTVLPPQNISNLITDVSLDELELVFTPETAYEPVTSSKKITANIQMPFGFSLNISQIAQEVVIVYDKKEMAKLVIPQNQASSDIKNGSGTVTVSYQNVPLQVFNDSHDTFNSYVKDLTIQDLIKFDLQGSSDAITFTPVGGPIKLSGIPVGVNSKLPGFQGFTVNNTPVTSIDVTNGTNETLFMVITTSLFNPTNTETDVGDVNFDFYSDGQKLGFASIKSLNVVPEVNNVTSLVSFEPQTPDAMAAGIKMFSNYIEGVTQTTIISGSDNSTQVDSLKEGFSALNISKELPGLAKPLISSAFVILTNDTLKTGTGFGGFTMDNPFTTNITITGVVNGSITFHDILLGSINVPESPIPITFPGKQSKKSLPIPTQLNLNPDDLINIIKLAAKDSGTNCSLPFPDSTHKRDAPPPSSTASPPPPPSPPSCDNLTDVLLYVLNQMKVDISIKESRTKMDQYGPIKLLLNLKQVPIQFDNTILLLMNIVGKKVAQEIINQSKITMKSSFVTGASNSSFMTHTEGAIENAGSLTSNITYPSGLTLTYNKQILGTLTMPLTANPGGNGSAVPIISDSAFNITDVEGFVKFSGDILLKPQVTFSISADDILVISSDIGTIPNLTINKEINIDGLNGLQDVKILGKGKTTDHSIELISSINNPSNVGAEMGKVTFNVNSTFGPIGPLVANSLVLHPKVANNVTYTLYPTYPEGYDALFKLIVFKNGTITINGDSVQPNVLWLSIPIKQYSLTLPFTGLPPDVKEALGTSLLLNSKVDNQTKSQMKNLPRLLSVRDLVKMYNLTAQSQLSQNFILDKNITDKVVKSAMINSSNLLVVEVGPGPGLLTRSILETGVPNMIVIEKDARFLPALTIIQDDILEIDHEKILTAAQINKVSQENRLHVIGNLPFNISTPLLVQWMKMLSKRSGIFQISNITMTLMFQKEVGDRIVADTFSPVRSRLSVLVQSLCEAKKVYQIPSSVFVPRPKVDAALIQLIALKEPILNVPIDQYEMVVRYFFGQRRKTIQSLLKALTKKLTADEVDRLIKGLEQLDINLSLRPEKLTSEQFCRVTKVFCDNSISIPAN</sequence>
<dbReference type="PROSITE" id="PS01131">
    <property type="entry name" value="RRNA_A_DIMETH"/>
    <property type="match status" value="1"/>
</dbReference>
<dbReference type="PANTHER" id="PTHR35895:SF1">
    <property type="entry name" value="LIPID-BINDING SERUM GLYCOPROTEIN C-TERMINAL DOMAIN-CONTAINING PROTEIN"/>
    <property type="match status" value="1"/>
</dbReference>
<evidence type="ECO:0000256" key="13">
    <source>
        <dbReference type="ARBA" id="ARBA00032805"/>
    </source>
</evidence>
<dbReference type="OrthoDB" id="10039566at2759"/>
<dbReference type="InterPro" id="IPR022185">
    <property type="entry name" value="DUF3712"/>
</dbReference>
<feature type="binding site" evidence="15">
    <location>
        <position position="1958"/>
    </location>
    <ligand>
        <name>S-adenosyl-L-methionine</name>
        <dbReference type="ChEBI" id="CHEBI:59789"/>
    </ligand>
</feature>
<keyword evidence="17" id="KW-0472">Membrane</keyword>
<dbReference type="InterPro" id="IPR020598">
    <property type="entry name" value="rRNA_Ade_methylase_Trfase_N"/>
</dbReference>
<dbReference type="EC" id="2.1.1.183" evidence="2"/>
<feature type="binding site" evidence="15">
    <location>
        <position position="1908"/>
    </location>
    <ligand>
        <name>S-adenosyl-L-methionine</name>
        <dbReference type="ChEBI" id="CHEBI:59789"/>
    </ligand>
</feature>
<evidence type="ECO:0000256" key="8">
    <source>
        <dbReference type="ARBA" id="ARBA00022691"/>
    </source>
</evidence>
<dbReference type="Pfam" id="PF00398">
    <property type="entry name" value="RrnaAD"/>
    <property type="match status" value="1"/>
</dbReference>
<proteinExistence type="inferred from homology"/>
<dbReference type="InterPro" id="IPR029063">
    <property type="entry name" value="SAM-dependent_MTases_sf"/>
</dbReference>
<feature type="transmembrane region" description="Helical" evidence="17">
    <location>
        <begin position="70"/>
        <end position="97"/>
    </location>
</feature>
<dbReference type="EMBL" id="QKWP01000009">
    <property type="protein sequence ID" value="RIB30597.1"/>
    <property type="molecule type" value="Genomic_DNA"/>
</dbReference>
<dbReference type="Gene3D" id="1.10.8.100">
    <property type="entry name" value="Ribosomal RNA adenine dimethylase-like, domain 2"/>
    <property type="match status" value="1"/>
</dbReference>
<name>A0A397WA37_9GLOM</name>
<dbReference type="PANTHER" id="PTHR35895">
    <property type="entry name" value="CHROMOSOME 16, WHOLE GENOME SHOTGUN SEQUENCE"/>
    <property type="match status" value="1"/>
</dbReference>
<dbReference type="InterPro" id="IPR011530">
    <property type="entry name" value="rRNA_adenine_dimethylase"/>
</dbReference>
<organism evidence="19 20">
    <name type="scientific">Gigaspora rosea</name>
    <dbReference type="NCBI Taxonomy" id="44941"/>
    <lineage>
        <taxon>Eukaryota</taxon>
        <taxon>Fungi</taxon>
        <taxon>Fungi incertae sedis</taxon>
        <taxon>Mucoromycota</taxon>
        <taxon>Glomeromycotina</taxon>
        <taxon>Glomeromycetes</taxon>
        <taxon>Diversisporales</taxon>
        <taxon>Gigasporaceae</taxon>
        <taxon>Gigaspora</taxon>
    </lineage>
</organism>
<feature type="domain" description="Ribosomal RNA adenine methylase transferase N-terminal" evidence="18">
    <location>
        <begin position="1915"/>
        <end position="2095"/>
    </location>
</feature>
<evidence type="ECO:0000313" key="19">
    <source>
        <dbReference type="EMBL" id="RIB30597.1"/>
    </source>
</evidence>
<evidence type="ECO:0000256" key="14">
    <source>
        <dbReference type="ARBA" id="ARBA00049478"/>
    </source>
</evidence>
<keyword evidence="7 15" id="KW-0808">Transferase</keyword>